<dbReference type="OrthoDB" id="1747734at2759"/>
<dbReference type="EMBL" id="JXTB01000085">
    <property type="protein sequence ID" value="PON65745.1"/>
    <property type="molecule type" value="Genomic_DNA"/>
</dbReference>
<keyword evidence="3" id="KW-1185">Reference proteome</keyword>
<protein>
    <submittedName>
        <fullName evidence="2">Uncharacterized protein</fullName>
    </submittedName>
</protein>
<reference evidence="3" key="1">
    <citation type="submission" date="2016-06" db="EMBL/GenBank/DDBJ databases">
        <title>Parallel loss of symbiosis genes in relatives of nitrogen-fixing non-legume Parasponia.</title>
        <authorList>
            <person name="Van Velzen R."/>
            <person name="Holmer R."/>
            <person name="Bu F."/>
            <person name="Rutten L."/>
            <person name="Van Zeijl A."/>
            <person name="Liu W."/>
            <person name="Santuari L."/>
            <person name="Cao Q."/>
            <person name="Sharma T."/>
            <person name="Shen D."/>
            <person name="Roswanjaya Y."/>
            <person name="Wardhani T."/>
            <person name="Kalhor M.S."/>
            <person name="Jansen J."/>
            <person name="Van den Hoogen J."/>
            <person name="Gungor B."/>
            <person name="Hartog M."/>
            <person name="Hontelez J."/>
            <person name="Verver J."/>
            <person name="Yang W.-C."/>
            <person name="Schijlen E."/>
            <person name="Repin R."/>
            <person name="Schilthuizen M."/>
            <person name="Schranz E."/>
            <person name="Heidstra R."/>
            <person name="Miyata K."/>
            <person name="Fedorova E."/>
            <person name="Kohlen W."/>
            <person name="Bisseling T."/>
            <person name="Smit S."/>
            <person name="Geurts R."/>
        </authorList>
    </citation>
    <scope>NUCLEOTIDE SEQUENCE [LARGE SCALE GENOMIC DNA]</scope>
    <source>
        <strain evidence="3">cv. WU1-14</strain>
    </source>
</reference>
<evidence type="ECO:0000313" key="3">
    <source>
        <dbReference type="Proteomes" id="UP000237105"/>
    </source>
</evidence>
<comment type="caution">
    <text evidence="2">The sequence shown here is derived from an EMBL/GenBank/DDBJ whole genome shotgun (WGS) entry which is preliminary data.</text>
</comment>
<feature type="compositionally biased region" description="Basic and acidic residues" evidence="1">
    <location>
        <begin position="209"/>
        <end position="218"/>
    </location>
</feature>
<organism evidence="2 3">
    <name type="scientific">Parasponia andersonii</name>
    <name type="common">Sponia andersonii</name>
    <dbReference type="NCBI Taxonomy" id="3476"/>
    <lineage>
        <taxon>Eukaryota</taxon>
        <taxon>Viridiplantae</taxon>
        <taxon>Streptophyta</taxon>
        <taxon>Embryophyta</taxon>
        <taxon>Tracheophyta</taxon>
        <taxon>Spermatophyta</taxon>
        <taxon>Magnoliopsida</taxon>
        <taxon>eudicotyledons</taxon>
        <taxon>Gunneridae</taxon>
        <taxon>Pentapetalae</taxon>
        <taxon>rosids</taxon>
        <taxon>fabids</taxon>
        <taxon>Rosales</taxon>
        <taxon>Cannabaceae</taxon>
        <taxon>Parasponia</taxon>
    </lineage>
</organism>
<proteinExistence type="predicted"/>
<evidence type="ECO:0000256" key="1">
    <source>
        <dbReference type="SAM" id="MobiDB-lite"/>
    </source>
</evidence>
<sequence>MVNGARSPGVQPQPRLPFPTPMEQTYWARMQAPTQALEVVTTEPMLVPPVVHGLNLPSQDQQKWRHRTQVVYPPPPLYGHPSLHPPRVLAPPPPLQVHHHDPRVEVAGPPPLERPGQARIRPELAGEVAGKVGVAVLRRRQDSPVQIDGPEPGDVVDHHQVGVEVYHALHVLRDDLGQVDPRIVEWLVQGLADRLRDLAPDPVRVEPVDPEVEAREGGPDGGEYATVEPGPEEVELHVLGTRGVLKDRQHGGNGAT</sequence>
<accession>A0A2P5CXN2</accession>
<feature type="region of interest" description="Disordered" evidence="1">
    <location>
        <begin position="209"/>
        <end position="229"/>
    </location>
</feature>
<gene>
    <name evidence="2" type="ORF">PanWU01x14_114880</name>
</gene>
<name>A0A2P5CXN2_PARAD</name>
<evidence type="ECO:0000313" key="2">
    <source>
        <dbReference type="EMBL" id="PON65745.1"/>
    </source>
</evidence>
<dbReference type="AlphaFoldDB" id="A0A2P5CXN2"/>
<dbReference type="Proteomes" id="UP000237105">
    <property type="component" value="Unassembled WGS sequence"/>
</dbReference>